<protein>
    <recommendedName>
        <fullName evidence="4">Fido domain-containing protein</fullName>
    </recommendedName>
</protein>
<feature type="domain" description="Fido" evidence="4">
    <location>
        <begin position="100"/>
        <end position="242"/>
    </location>
</feature>
<evidence type="ECO:0000259" key="4">
    <source>
        <dbReference type="PROSITE" id="PS51459"/>
    </source>
</evidence>
<dbReference type="SUPFAM" id="SSF140931">
    <property type="entry name" value="Fic-like"/>
    <property type="match status" value="1"/>
</dbReference>
<dbReference type="InterPro" id="IPR036597">
    <property type="entry name" value="Fido-like_dom_sf"/>
</dbReference>
<dbReference type="GO" id="GO:0005524">
    <property type="term" value="F:ATP binding"/>
    <property type="evidence" value="ECO:0007669"/>
    <property type="project" value="UniProtKB-KW"/>
</dbReference>
<evidence type="ECO:0000313" key="5">
    <source>
        <dbReference type="EMBL" id="SLM18266.1"/>
    </source>
</evidence>
<feature type="active site" evidence="1">
    <location>
        <position position="179"/>
    </location>
</feature>
<reference evidence="5" key="1">
    <citation type="submission" date="2017-02" db="EMBL/GenBank/DDBJ databases">
        <authorList>
            <person name="Regsiter A."/>
            <person name="William W."/>
        </authorList>
    </citation>
    <scope>NUCLEOTIDE SEQUENCE</scope>
    <source>
        <strain evidence="5">BdmA 4</strain>
    </source>
</reference>
<dbReference type="Pfam" id="PF02661">
    <property type="entry name" value="Fic"/>
    <property type="match status" value="1"/>
</dbReference>
<dbReference type="Pfam" id="PF21247">
    <property type="entry name" value="Fic-like_C"/>
    <property type="match status" value="1"/>
</dbReference>
<feature type="binding site" evidence="2">
    <location>
        <begin position="130"/>
        <end position="138"/>
    </location>
    <ligand>
        <name>ATP</name>
        <dbReference type="ChEBI" id="CHEBI:30616"/>
    </ligand>
</feature>
<proteinExistence type="predicted"/>
<dbReference type="AlphaFoldDB" id="A0A3P3XPP6"/>
<organism evidence="5">
    <name type="scientific">uncultured spirochete</name>
    <dbReference type="NCBI Taxonomy" id="156406"/>
    <lineage>
        <taxon>Bacteria</taxon>
        <taxon>Pseudomonadati</taxon>
        <taxon>Spirochaetota</taxon>
        <taxon>Spirochaetia</taxon>
        <taxon>Spirochaetales</taxon>
        <taxon>environmental samples</taxon>
    </lineage>
</organism>
<feature type="binding site" evidence="2">
    <location>
        <begin position="183"/>
        <end position="190"/>
    </location>
    <ligand>
        <name>ATP</name>
        <dbReference type="ChEBI" id="CHEBI:30616"/>
    </ligand>
</feature>
<keyword evidence="2" id="KW-0547">Nucleotide-binding</keyword>
<accession>A0A3P3XPP6</accession>
<feature type="site" description="Important for autoinhibition of adenylyltransferase activity" evidence="3">
    <location>
        <position position="56"/>
    </location>
</feature>
<gene>
    <name evidence="5" type="ORF">SPIRO4BDMA_40838</name>
</gene>
<feature type="binding site" evidence="2">
    <location>
        <begin position="220"/>
        <end position="221"/>
    </location>
    <ligand>
        <name>ATP</name>
        <dbReference type="ChEBI" id="CHEBI:30616"/>
    </ligand>
</feature>
<sequence>MKFQKPPYTITEKAADYLAKIVETATRLEFGTEFKRDIRLHRQNRVRTIHSSLAIEGNSLSLDEVTAVIAGKVVAGRQEEVKEVKNAYEAYDKIMTFDPYSIGDFLKAHELMTSGLVEESGKFRSGDVGVFDGDKVVHIGARPQFVPQLMDELFGWAKTSELHPVLKSAILHYEIETIHPFADGNGRMGRLWQTLLLAKWKSIFAWIPMESVLYQNRPQYYQAIEDARKANDSGVFIEFTLFALLDSIVLQEKHQVKHEDKHQVERKVERHVEQLPPIALSVLKALENAALSRREVFAAIGMYGDSRAFKRNIAPLLAGGYIEMTVPDKPNSRLQKYRLTDKGIAALGQAVTALSENDNHRFANRGGKK</sequence>
<name>A0A3P3XPP6_9SPIR</name>
<keyword evidence="2" id="KW-0067">ATP-binding</keyword>
<dbReference type="InterPro" id="IPR003812">
    <property type="entry name" value="Fido"/>
</dbReference>
<dbReference type="PANTHER" id="PTHR13504">
    <property type="entry name" value="FIDO DOMAIN-CONTAINING PROTEIN DDB_G0283145"/>
    <property type="match status" value="1"/>
</dbReference>
<evidence type="ECO:0000256" key="2">
    <source>
        <dbReference type="PIRSR" id="PIRSR640198-2"/>
    </source>
</evidence>
<dbReference type="EMBL" id="FWDO01000004">
    <property type="protein sequence ID" value="SLM18266.1"/>
    <property type="molecule type" value="Genomic_DNA"/>
</dbReference>
<dbReference type="PANTHER" id="PTHR13504:SF38">
    <property type="entry name" value="FIDO DOMAIN-CONTAINING PROTEIN"/>
    <property type="match status" value="1"/>
</dbReference>
<dbReference type="PROSITE" id="PS51459">
    <property type="entry name" value="FIDO"/>
    <property type="match status" value="1"/>
</dbReference>
<evidence type="ECO:0000256" key="1">
    <source>
        <dbReference type="PIRSR" id="PIRSR640198-1"/>
    </source>
</evidence>
<evidence type="ECO:0000256" key="3">
    <source>
        <dbReference type="PIRSR" id="PIRSR640198-3"/>
    </source>
</evidence>
<dbReference type="InterPro" id="IPR049514">
    <property type="entry name" value="Fic-like_C"/>
</dbReference>
<dbReference type="Gene3D" id="1.10.3290.10">
    <property type="entry name" value="Fido-like domain"/>
    <property type="match status" value="1"/>
</dbReference>
<dbReference type="InterPro" id="IPR040198">
    <property type="entry name" value="Fido_containing"/>
</dbReference>